<evidence type="ECO:0000313" key="10">
    <source>
        <dbReference type="EMBL" id="OGF41488.1"/>
    </source>
</evidence>
<comment type="catalytic activity">
    <reaction evidence="7">
        <text>adenosine(1518)/adenosine(1519) in 16S rRNA + 4 S-adenosyl-L-methionine = N(6)-dimethyladenosine(1518)/N(6)-dimethyladenosine(1519) in 16S rRNA + 4 S-adenosyl-L-homocysteine + 4 H(+)</text>
        <dbReference type="Rhea" id="RHEA:19609"/>
        <dbReference type="Rhea" id="RHEA-COMP:10232"/>
        <dbReference type="Rhea" id="RHEA-COMP:10233"/>
        <dbReference type="ChEBI" id="CHEBI:15378"/>
        <dbReference type="ChEBI" id="CHEBI:57856"/>
        <dbReference type="ChEBI" id="CHEBI:59789"/>
        <dbReference type="ChEBI" id="CHEBI:74411"/>
        <dbReference type="ChEBI" id="CHEBI:74493"/>
        <dbReference type="EC" id="2.1.1.182"/>
    </reaction>
</comment>
<dbReference type="PROSITE" id="PS51689">
    <property type="entry name" value="SAM_RNA_A_N6_MT"/>
    <property type="match status" value="1"/>
</dbReference>
<evidence type="ECO:0000256" key="2">
    <source>
        <dbReference type="ARBA" id="ARBA00022552"/>
    </source>
</evidence>
<dbReference type="Proteomes" id="UP000177579">
    <property type="component" value="Unassembled WGS sequence"/>
</dbReference>
<organism evidence="10 11">
    <name type="scientific">Candidatus Falkowbacteria bacterium RIFOXYD2_FULL_34_120</name>
    <dbReference type="NCBI Taxonomy" id="1798007"/>
    <lineage>
        <taxon>Bacteria</taxon>
        <taxon>Candidatus Falkowiibacteriota</taxon>
    </lineage>
</organism>
<feature type="domain" description="Ribosomal RNA adenine methylase transferase N-terminal" evidence="9">
    <location>
        <begin position="32"/>
        <end position="204"/>
    </location>
</feature>
<dbReference type="InterPro" id="IPR023165">
    <property type="entry name" value="rRNA_Ade_diMease-like_C"/>
</dbReference>
<dbReference type="InterPro" id="IPR001737">
    <property type="entry name" value="KsgA/Erm"/>
</dbReference>
<feature type="binding site" evidence="7 8">
    <location>
        <position position="73"/>
    </location>
    <ligand>
        <name>S-adenosyl-L-methionine</name>
        <dbReference type="ChEBI" id="CHEBI:59789"/>
    </ligand>
</feature>
<name>A0A1F5TRQ4_9BACT</name>
<feature type="binding site" evidence="7 8">
    <location>
        <position position="52"/>
    </location>
    <ligand>
        <name>S-adenosyl-L-methionine</name>
        <dbReference type="ChEBI" id="CHEBI:59789"/>
    </ligand>
</feature>
<dbReference type="Gene3D" id="1.10.8.100">
    <property type="entry name" value="Ribosomal RNA adenine dimethylase-like, domain 2"/>
    <property type="match status" value="1"/>
</dbReference>
<dbReference type="InterPro" id="IPR020596">
    <property type="entry name" value="rRNA_Ade_Mease_Trfase_CS"/>
</dbReference>
<keyword evidence="3 7" id="KW-0489">Methyltransferase</keyword>
<reference evidence="10 11" key="1">
    <citation type="journal article" date="2016" name="Nat. Commun.">
        <title>Thousands of microbial genomes shed light on interconnected biogeochemical processes in an aquifer system.</title>
        <authorList>
            <person name="Anantharaman K."/>
            <person name="Brown C.T."/>
            <person name="Hug L.A."/>
            <person name="Sharon I."/>
            <person name="Castelle C.J."/>
            <person name="Probst A.J."/>
            <person name="Thomas B.C."/>
            <person name="Singh A."/>
            <person name="Wilkins M.J."/>
            <person name="Karaoz U."/>
            <person name="Brodie E.L."/>
            <person name="Williams K.H."/>
            <person name="Hubbard S.S."/>
            <person name="Banfield J.F."/>
        </authorList>
    </citation>
    <scope>NUCLEOTIDE SEQUENCE [LARGE SCALE GENOMIC DNA]</scope>
</reference>
<dbReference type="GO" id="GO:0052908">
    <property type="term" value="F:16S rRNA (adenine(1518)-N(6)/adenine(1519)-N(6))-dimethyltransferase activity"/>
    <property type="evidence" value="ECO:0007669"/>
    <property type="project" value="UniProtKB-EC"/>
</dbReference>
<dbReference type="GO" id="GO:0003723">
    <property type="term" value="F:RNA binding"/>
    <property type="evidence" value="ECO:0007669"/>
    <property type="project" value="UniProtKB-UniRule"/>
</dbReference>
<dbReference type="InterPro" id="IPR020598">
    <property type="entry name" value="rRNA_Ade_methylase_Trfase_N"/>
</dbReference>
<dbReference type="Gene3D" id="3.40.50.150">
    <property type="entry name" value="Vaccinia Virus protein VP39"/>
    <property type="match status" value="1"/>
</dbReference>
<dbReference type="InterPro" id="IPR011530">
    <property type="entry name" value="rRNA_adenine_dimethylase"/>
</dbReference>
<comment type="caution">
    <text evidence="10">The sequence shown here is derived from an EMBL/GenBank/DDBJ whole genome shotgun (WGS) entry which is preliminary data.</text>
</comment>
<dbReference type="InterPro" id="IPR029063">
    <property type="entry name" value="SAM-dependent_MTases_sf"/>
</dbReference>
<keyword evidence="4 7" id="KW-0808">Transferase</keyword>
<feature type="binding site" evidence="7 8">
    <location>
        <position position="25"/>
    </location>
    <ligand>
        <name>S-adenosyl-L-methionine</name>
        <dbReference type="ChEBI" id="CHEBI:59789"/>
    </ligand>
</feature>
<evidence type="ECO:0000256" key="5">
    <source>
        <dbReference type="ARBA" id="ARBA00022691"/>
    </source>
</evidence>
<comment type="subcellular location">
    <subcellularLocation>
        <location evidence="7">Cytoplasm</location>
    </subcellularLocation>
</comment>
<evidence type="ECO:0000256" key="6">
    <source>
        <dbReference type="ARBA" id="ARBA00022884"/>
    </source>
</evidence>
<comment type="function">
    <text evidence="7">Specifically dimethylates two adjacent adenosines (A1518 and A1519) in the loop of a conserved hairpin near the 3'-end of 16S rRNA in the 30S particle. May play a critical role in biogenesis of 30S subunits.</text>
</comment>
<accession>A0A1F5TRQ4</accession>
<dbReference type="PANTHER" id="PTHR11727">
    <property type="entry name" value="DIMETHYLADENOSINE TRANSFERASE"/>
    <property type="match status" value="1"/>
</dbReference>
<dbReference type="SMART" id="SM00650">
    <property type="entry name" value="rADc"/>
    <property type="match status" value="1"/>
</dbReference>
<evidence type="ECO:0000259" key="9">
    <source>
        <dbReference type="SMART" id="SM00650"/>
    </source>
</evidence>
<evidence type="ECO:0000313" key="11">
    <source>
        <dbReference type="Proteomes" id="UP000177579"/>
    </source>
</evidence>
<evidence type="ECO:0000256" key="7">
    <source>
        <dbReference type="HAMAP-Rule" id="MF_00607"/>
    </source>
</evidence>
<protein>
    <recommendedName>
        <fullName evidence="7">Ribosomal RNA small subunit methyltransferase A</fullName>
        <ecNumber evidence="7">2.1.1.182</ecNumber>
    </recommendedName>
    <alternativeName>
        <fullName evidence="7">16S rRNA (adenine(1518)-N(6)/adenine(1519)-N(6))-dimethyltransferase</fullName>
    </alternativeName>
    <alternativeName>
        <fullName evidence="7">16S rRNA dimethyladenosine transferase</fullName>
    </alternativeName>
    <alternativeName>
        <fullName evidence="7">16S rRNA dimethylase</fullName>
    </alternativeName>
    <alternativeName>
        <fullName evidence="7">S-adenosylmethionine-6-N', N'-adenosyl(rRNA) dimethyltransferase</fullName>
    </alternativeName>
</protein>
<comment type="similarity">
    <text evidence="7">Belongs to the class I-like SAM-binding methyltransferase superfamily. rRNA adenine N(6)-methyltransferase family. RsmA subfamily.</text>
</comment>
<proteinExistence type="inferred from homology"/>
<dbReference type="SUPFAM" id="SSF53335">
    <property type="entry name" value="S-adenosyl-L-methionine-dependent methyltransferases"/>
    <property type="match status" value="1"/>
</dbReference>
<dbReference type="NCBIfam" id="TIGR00755">
    <property type="entry name" value="ksgA"/>
    <property type="match status" value="1"/>
</dbReference>
<keyword evidence="5 7" id="KW-0949">S-adenosyl-L-methionine</keyword>
<dbReference type="PROSITE" id="PS01131">
    <property type="entry name" value="RRNA_A_DIMETH"/>
    <property type="match status" value="1"/>
</dbReference>
<evidence type="ECO:0000256" key="4">
    <source>
        <dbReference type="ARBA" id="ARBA00022679"/>
    </source>
</evidence>
<comment type="caution">
    <text evidence="7 8">Lacks conserved residue(s) required for the propagation of feature annotation.</text>
</comment>
<dbReference type="EC" id="2.1.1.182" evidence="7"/>
<keyword evidence="6 7" id="KW-0694">RNA-binding</keyword>
<sequence length="282" mass="32326">MSILTKTKKLCQEYRIEPTRSRGQNFLIHEETYSQILGAADLNDGDVVLEVGPGLGFLTMELASRARKVIAVELDDRLAGVLKRRLREEGIDNVRVINKNVLDLTDEDLKKNGNYKIVANLPYNITSVFLRKFLNVKHKPEFMVLMLQKEVAERIVASPPKMSVLAISVQRYADARIIVERVEKDYFFPRPEVDSAIIRIDLKKSKITGVKSMEKEKEFFRLVKIGFSQKRKMLKNNLASGFHIDIIKAEEILEKIGLNKKVRAQELSINDWEAILKVLSIM</sequence>
<evidence type="ECO:0000256" key="3">
    <source>
        <dbReference type="ARBA" id="ARBA00022603"/>
    </source>
</evidence>
<feature type="binding site" evidence="7 8">
    <location>
        <position position="120"/>
    </location>
    <ligand>
        <name>S-adenosyl-L-methionine</name>
        <dbReference type="ChEBI" id="CHEBI:59789"/>
    </ligand>
</feature>
<evidence type="ECO:0000256" key="1">
    <source>
        <dbReference type="ARBA" id="ARBA00022490"/>
    </source>
</evidence>
<evidence type="ECO:0000256" key="8">
    <source>
        <dbReference type="PROSITE-ProRule" id="PRU01026"/>
    </source>
</evidence>
<keyword evidence="2 7" id="KW-0698">rRNA processing</keyword>
<keyword evidence="1 7" id="KW-0963">Cytoplasm</keyword>
<dbReference type="GO" id="GO:0005829">
    <property type="term" value="C:cytosol"/>
    <property type="evidence" value="ECO:0007669"/>
    <property type="project" value="TreeGrafter"/>
</dbReference>
<dbReference type="HAMAP" id="MF_00607">
    <property type="entry name" value="16SrRNA_methyltr_A"/>
    <property type="match status" value="1"/>
</dbReference>
<dbReference type="EMBL" id="MFGO01000008">
    <property type="protein sequence ID" value="OGF41488.1"/>
    <property type="molecule type" value="Genomic_DNA"/>
</dbReference>
<dbReference type="CDD" id="cd02440">
    <property type="entry name" value="AdoMet_MTases"/>
    <property type="match status" value="1"/>
</dbReference>
<gene>
    <name evidence="7" type="primary">rsmA</name>
    <name evidence="7" type="synonym">ksgA</name>
    <name evidence="10" type="ORF">A2531_02240</name>
</gene>
<dbReference type="Pfam" id="PF00398">
    <property type="entry name" value="RrnaAD"/>
    <property type="match status" value="1"/>
</dbReference>
<dbReference type="PANTHER" id="PTHR11727:SF7">
    <property type="entry name" value="DIMETHYLADENOSINE TRANSFERASE-RELATED"/>
    <property type="match status" value="1"/>
</dbReference>
<feature type="binding site" evidence="7 8">
    <location>
        <position position="27"/>
    </location>
    <ligand>
        <name>S-adenosyl-L-methionine</name>
        <dbReference type="ChEBI" id="CHEBI:59789"/>
    </ligand>
</feature>
<dbReference type="AlphaFoldDB" id="A0A1F5TRQ4"/>